<gene>
    <name evidence="10" type="ordered locus">M301_1282</name>
</gene>
<dbReference type="eggNOG" id="COG1459">
    <property type="taxonomic scope" value="Bacteria"/>
</dbReference>
<feature type="transmembrane region" description="Helical" evidence="8">
    <location>
        <begin position="171"/>
        <end position="193"/>
    </location>
</feature>
<dbReference type="FunFam" id="1.20.81.30:FF:000001">
    <property type="entry name" value="Type II secretion system protein F"/>
    <property type="match status" value="2"/>
</dbReference>
<feature type="transmembrane region" description="Helical" evidence="8">
    <location>
        <begin position="213"/>
        <end position="239"/>
    </location>
</feature>
<evidence type="ECO:0000256" key="1">
    <source>
        <dbReference type="ARBA" id="ARBA00004429"/>
    </source>
</evidence>
<keyword evidence="7 8" id="KW-0472">Membrane</keyword>
<evidence type="ECO:0000256" key="2">
    <source>
        <dbReference type="ARBA" id="ARBA00005745"/>
    </source>
</evidence>
<keyword evidence="3" id="KW-1003">Cell membrane</keyword>
<accession>D7DHY0</accession>
<comment type="similarity">
    <text evidence="2">Belongs to the GSP F family.</text>
</comment>
<protein>
    <submittedName>
        <fullName evidence="10">Type II secretion system F domain protein</fullName>
    </submittedName>
</protein>
<feature type="domain" description="Type II secretion system protein GspF" evidence="9">
    <location>
        <begin position="71"/>
        <end position="194"/>
    </location>
</feature>
<dbReference type="PANTHER" id="PTHR30012">
    <property type="entry name" value="GENERAL SECRETION PATHWAY PROTEIN"/>
    <property type="match status" value="1"/>
</dbReference>
<dbReference type="InterPro" id="IPR018076">
    <property type="entry name" value="T2SS_GspF_dom"/>
</dbReference>
<comment type="subcellular location">
    <subcellularLocation>
        <location evidence="1">Cell inner membrane</location>
        <topology evidence="1">Multi-pass membrane protein</topology>
    </subcellularLocation>
</comment>
<evidence type="ECO:0000256" key="4">
    <source>
        <dbReference type="ARBA" id="ARBA00022519"/>
    </source>
</evidence>
<sequence>MPFFTYKGRDKQGALVQGVLESPDSSTLASQLFGLNITPIEILAKESISSSKNISIQLFEEKIETIDVMLFSRQIYTLLKAGIPIMNALNGLQASTNNQTFASVIGNIRESLGSGRELSSALSQHPKVFSSFYINMVRVGETTGMLDTVFLRLFDHLEFERFMHDQIKSALRYPTFVVIAMGIAIVVVNLFVIPAFAKVFQSFGAELPLMTRILLAFSNFMVAAWPYLLVGIIGAVFLFRSYIATAVGKFKWDKFKLGTPLAGKIIHKATMSRFARSFALASKSGVPITSGLKLVAQTADNDYIASKIEQMREGVERGESILRTATNSGVFNPIVLQMIAVGEESGALDDLMQEVADMYQRDVEYEIKTLGAQIEPILIVFLGVMVLILALGIFLPIWDLGNVALHKG</sequence>
<dbReference type="GO" id="GO:0015628">
    <property type="term" value="P:protein secretion by the type II secretion system"/>
    <property type="evidence" value="ECO:0007669"/>
    <property type="project" value="TreeGrafter"/>
</dbReference>
<dbReference type="GO" id="GO:0005886">
    <property type="term" value="C:plasma membrane"/>
    <property type="evidence" value="ECO:0007669"/>
    <property type="project" value="UniProtKB-SubCell"/>
</dbReference>
<dbReference type="Gene3D" id="1.20.81.30">
    <property type="entry name" value="Type II secretion system (T2SS), domain F"/>
    <property type="match status" value="2"/>
</dbReference>
<evidence type="ECO:0000256" key="3">
    <source>
        <dbReference type="ARBA" id="ARBA00022475"/>
    </source>
</evidence>
<reference evidence="11" key="1">
    <citation type="submission" date="2010-05" db="EMBL/GenBank/DDBJ databases">
        <title>Complete sequence of Methylotenera sp. 301.</title>
        <authorList>
            <person name="Lucas S."/>
            <person name="Copeland A."/>
            <person name="Lapidus A."/>
            <person name="Cheng J.-F."/>
            <person name="Bruce D."/>
            <person name="Goodwin L."/>
            <person name="Pitluck S."/>
            <person name="Clum A."/>
            <person name="Land M."/>
            <person name="Hauser L."/>
            <person name="Kyrpides N."/>
            <person name="Ivanova N."/>
            <person name="Chistoservova L."/>
            <person name="Kalyuzhnaya M."/>
            <person name="Woyke T."/>
        </authorList>
    </citation>
    <scope>NUCLEOTIDE SEQUENCE [LARGE SCALE GENOMIC DNA]</scope>
    <source>
        <strain evidence="11">301</strain>
    </source>
</reference>
<keyword evidence="11" id="KW-1185">Reference proteome</keyword>
<reference evidence="10 11" key="2">
    <citation type="journal article" date="2011" name="J. Bacteriol.">
        <title>Genomes of three methylotrophs from a single niche uncover genetic and metabolic divergence of Methylophilaceae.</title>
        <authorList>
            <person name="Lapidus A."/>
            <person name="Clum A."/>
            <person name="Labutti K."/>
            <person name="Kaluzhnaya M.G."/>
            <person name="Lim S."/>
            <person name="Beck D.A."/>
            <person name="Glavina Del Rio T."/>
            <person name="Nolan M."/>
            <person name="Mavromatis K."/>
            <person name="Huntemann M."/>
            <person name="Lucas S."/>
            <person name="Lidstrom M.E."/>
            <person name="Ivanova N."/>
            <person name="Chistoserdova L."/>
        </authorList>
    </citation>
    <scope>NUCLEOTIDE SEQUENCE [LARGE SCALE GENOMIC DNA]</scope>
    <source>
        <strain evidence="10 11">301</strain>
    </source>
</reference>
<dbReference type="InterPro" id="IPR042094">
    <property type="entry name" value="T2SS_GspF_sf"/>
</dbReference>
<name>D7DHY0_METV0</name>
<keyword evidence="5 8" id="KW-0812">Transmembrane</keyword>
<dbReference type="OrthoDB" id="9805682at2"/>
<evidence type="ECO:0000256" key="8">
    <source>
        <dbReference type="SAM" id="Phobius"/>
    </source>
</evidence>
<feature type="domain" description="Type II secretion system protein GspF" evidence="9">
    <location>
        <begin position="274"/>
        <end position="396"/>
    </location>
</feature>
<evidence type="ECO:0000313" key="10">
    <source>
        <dbReference type="EMBL" id="ADI29665.1"/>
    </source>
</evidence>
<keyword evidence="4" id="KW-0997">Cell inner membrane</keyword>
<keyword evidence="6 8" id="KW-1133">Transmembrane helix</keyword>
<dbReference type="STRING" id="666681.M301_1282"/>
<dbReference type="Pfam" id="PF00482">
    <property type="entry name" value="T2SSF"/>
    <property type="match status" value="2"/>
</dbReference>
<evidence type="ECO:0000256" key="5">
    <source>
        <dbReference type="ARBA" id="ARBA00022692"/>
    </source>
</evidence>
<dbReference type="PANTHER" id="PTHR30012:SF4">
    <property type="entry name" value="MSHA BIOGENESIS PROTEIN MSHG"/>
    <property type="match status" value="1"/>
</dbReference>
<dbReference type="RefSeq" id="WP_013147979.1">
    <property type="nucleotide sequence ID" value="NC_014207.1"/>
</dbReference>
<dbReference type="EMBL" id="CP002056">
    <property type="protein sequence ID" value="ADI29665.1"/>
    <property type="molecule type" value="Genomic_DNA"/>
</dbReference>
<dbReference type="KEGG" id="meh:M301_1282"/>
<proteinExistence type="inferred from homology"/>
<dbReference type="Proteomes" id="UP000000383">
    <property type="component" value="Chromosome"/>
</dbReference>
<evidence type="ECO:0000256" key="6">
    <source>
        <dbReference type="ARBA" id="ARBA00022989"/>
    </source>
</evidence>
<evidence type="ECO:0000259" key="9">
    <source>
        <dbReference type="Pfam" id="PF00482"/>
    </source>
</evidence>
<dbReference type="HOGENOM" id="CLU_035032_2_2_4"/>
<evidence type="ECO:0000256" key="7">
    <source>
        <dbReference type="ARBA" id="ARBA00023136"/>
    </source>
</evidence>
<organism evidence="10 11">
    <name type="scientific">Methylotenera versatilis (strain 301)</name>
    <dbReference type="NCBI Taxonomy" id="666681"/>
    <lineage>
        <taxon>Bacteria</taxon>
        <taxon>Pseudomonadati</taxon>
        <taxon>Pseudomonadota</taxon>
        <taxon>Betaproteobacteria</taxon>
        <taxon>Nitrosomonadales</taxon>
        <taxon>Methylophilaceae</taxon>
        <taxon>Methylotenera</taxon>
    </lineage>
</organism>
<dbReference type="InterPro" id="IPR003004">
    <property type="entry name" value="GspF/PilC"/>
</dbReference>
<dbReference type="AlphaFoldDB" id="D7DHY0"/>
<evidence type="ECO:0000313" key="11">
    <source>
        <dbReference type="Proteomes" id="UP000000383"/>
    </source>
</evidence>
<dbReference type="PRINTS" id="PR00812">
    <property type="entry name" value="BCTERIALGSPF"/>
</dbReference>
<feature type="transmembrane region" description="Helical" evidence="8">
    <location>
        <begin position="377"/>
        <end position="398"/>
    </location>
</feature>